<dbReference type="STRING" id="1566387.QV13_12480"/>
<dbReference type="Proteomes" id="UP000094412">
    <property type="component" value="Unassembled WGS sequence"/>
</dbReference>
<gene>
    <name evidence="1" type="ORF">QV13_12480</name>
</gene>
<comment type="caution">
    <text evidence="1">The sequence shown here is derived from an EMBL/GenBank/DDBJ whole genome shotgun (WGS) entry which is preliminary data.</text>
</comment>
<dbReference type="AlphaFoldDB" id="A0A1C2DS14"/>
<sequence length="310" mass="33276">MPIKWKSKILLCKRETVYGVDAAPTGTVDGILATNVVLSPMEGQDISREHELPWLGPQATVPTQLAMRLQYRVEMVPSGTVGVPPAWGTSLRACAVGQTITAATSVVYNPISDGHESVTHHFWIGPTRFVLKGSRGSAVMRIDAQGIPYFEFDFRGLFSLPSDPGVRPTVDLTAFLAPDIATSLNTPVFTLGAVPLVLRNFSLDLGNDVQGRFLIGAESILVVDRTDAISCQVEAVPLSTFDPFAAAAGQTRTALSLQHGRSAGRKATLAVAGAQLQRPSFANQQNILEWVLPMVPLTTAGNDQWTLTLT</sequence>
<dbReference type="EMBL" id="MDEO01000032">
    <property type="protein sequence ID" value="OCX17568.1"/>
    <property type="molecule type" value="Genomic_DNA"/>
</dbReference>
<evidence type="ECO:0000313" key="2">
    <source>
        <dbReference type="Proteomes" id="UP000094412"/>
    </source>
</evidence>
<accession>A0A1C2DS14</accession>
<evidence type="ECO:0000313" key="1">
    <source>
        <dbReference type="EMBL" id="OCX17568.1"/>
    </source>
</evidence>
<dbReference type="OrthoDB" id="7325655at2"/>
<proteinExistence type="predicted"/>
<dbReference type="RefSeq" id="WP_024922165.1">
    <property type="nucleotide sequence ID" value="NZ_MDEO01000032.1"/>
</dbReference>
<reference evidence="1 2" key="1">
    <citation type="submission" date="2016-08" db="EMBL/GenBank/DDBJ databases">
        <title>Whole genome sequence of Mesorhizobium sp. strain UASWS1009 isolated from industrial sewage.</title>
        <authorList>
            <person name="Crovadore J."/>
            <person name="Calmin G."/>
            <person name="Chablais R."/>
            <person name="Cochard B."/>
            <person name="Lefort F."/>
        </authorList>
    </citation>
    <scope>NUCLEOTIDE SEQUENCE [LARGE SCALE GENOMIC DNA]</scope>
    <source>
        <strain evidence="1 2">UASWS1009</strain>
    </source>
</reference>
<keyword evidence="2" id="KW-1185">Reference proteome</keyword>
<protein>
    <submittedName>
        <fullName evidence="1">Uncharacterized protein</fullName>
    </submittedName>
</protein>
<organism evidence="1 2">
    <name type="scientific">Mesorhizobium hungaricum</name>
    <dbReference type="NCBI Taxonomy" id="1566387"/>
    <lineage>
        <taxon>Bacteria</taxon>
        <taxon>Pseudomonadati</taxon>
        <taxon>Pseudomonadota</taxon>
        <taxon>Alphaproteobacteria</taxon>
        <taxon>Hyphomicrobiales</taxon>
        <taxon>Phyllobacteriaceae</taxon>
        <taxon>Mesorhizobium</taxon>
    </lineage>
</organism>
<name>A0A1C2DS14_9HYPH</name>